<dbReference type="InterPro" id="IPR000352">
    <property type="entry name" value="Pep_chain_release_fac_I"/>
</dbReference>
<dbReference type="RefSeq" id="WP_045531223.1">
    <property type="nucleotide sequence ID" value="NZ_AP014568.1"/>
</dbReference>
<dbReference type="GO" id="GO:0003747">
    <property type="term" value="F:translation release factor activity"/>
    <property type="evidence" value="ECO:0007669"/>
    <property type="project" value="InterPro"/>
</dbReference>
<proteinExistence type="inferred from homology"/>
<dbReference type="KEGG" id="cbaa:SRAA_0926"/>
<name>A0A060NIM0_9BURK</name>
<dbReference type="InterPro" id="IPR045853">
    <property type="entry name" value="Pep_chain_release_fac_I_sf"/>
</dbReference>
<dbReference type="PANTHER" id="PTHR47814">
    <property type="entry name" value="PEPTIDYL-TRNA HYDROLASE ARFB"/>
    <property type="match status" value="1"/>
</dbReference>
<sequence>MHPLIPESEVEFSAIRAQGPGGQHVNKASTAVHLRFDIAASSLPAAIKERLLARSDSRISADGVLVIKAQGSRSLESNKAEAMARLHALIERAAHVPKPRKPTRPTYGSQQRRLEGKAQRSSLKIGRGKVSE</sequence>
<gene>
    <name evidence="4" type="ORF">SRAA_0926</name>
</gene>
<dbReference type="PANTHER" id="PTHR47814:SF1">
    <property type="entry name" value="PEPTIDYL-TRNA HYDROLASE ARFB"/>
    <property type="match status" value="1"/>
</dbReference>
<organism evidence="4 5">
    <name type="scientific">Serpentinimonas raichei</name>
    <dbReference type="NCBI Taxonomy" id="1458425"/>
    <lineage>
        <taxon>Bacteria</taxon>
        <taxon>Pseudomonadati</taxon>
        <taxon>Pseudomonadota</taxon>
        <taxon>Betaproteobacteria</taxon>
        <taxon>Burkholderiales</taxon>
        <taxon>Comamonadaceae</taxon>
        <taxon>Serpentinimonas</taxon>
    </lineage>
</organism>
<dbReference type="GO" id="GO:0004045">
    <property type="term" value="F:peptidyl-tRNA hydrolase activity"/>
    <property type="evidence" value="ECO:0007669"/>
    <property type="project" value="TreeGrafter"/>
</dbReference>
<dbReference type="GO" id="GO:0072344">
    <property type="term" value="P:rescue of stalled ribosome"/>
    <property type="evidence" value="ECO:0007669"/>
    <property type="project" value="TreeGrafter"/>
</dbReference>
<feature type="region of interest" description="Disordered" evidence="2">
    <location>
        <begin position="94"/>
        <end position="132"/>
    </location>
</feature>
<keyword evidence="5" id="KW-1185">Reference proteome</keyword>
<dbReference type="Proteomes" id="UP000067461">
    <property type="component" value="Chromosome"/>
</dbReference>
<evidence type="ECO:0000313" key="4">
    <source>
        <dbReference type="EMBL" id="BAO80780.1"/>
    </source>
</evidence>
<dbReference type="HOGENOM" id="CLU_089470_3_0_4"/>
<comment type="similarity">
    <text evidence="1">Belongs to the prokaryotic/mitochondrial release factor family.</text>
</comment>
<feature type="domain" description="Prokaryotic-type class I peptide chain release factors" evidence="3">
    <location>
        <begin position="16"/>
        <end position="32"/>
    </location>
</feature>
<evidence type="ECO:0000259" key="3">
    <source>
        <dbReference type="PROSITE" id="PS00745"/>
    </source>
</evidence>
<dbReference type="STRING" id="1458425.SRAA_0926"/>
<protein>
    <submittedName>
        <fullName evidence="4">Protein chain release factor B</fullName>
    </submittedName>
</protein>
<accession>A0A060NIM0</accession>
<dbReference type="OrthoDB" id="9815709at2"/>
<dbReference type="Pfam" id="PF00472">
    <property type="entry name" value="RF-1"/>
    <property type="match status" value="1"/>
</dbReference>
<dbReference type="PROSITE" id="PS00745">
    <property type="entry name" value="RF_PROK_I"/>
    <property type="match status" value="1"/>
</dbReference>
<dbReference type="Gene3D" id="3.30.160.20">
    <property type="match status" value="1"/>
</dbReference>
<dbReference type="SUPFAM" id="SSF75620">
    <property type="entry name" value="Release factor"/>
    <property type="match status" value="1"/>
</dbReference>
<evidence type="ECO:0000313" key="5">
    <source>
        <dbReference type="Proteomes" id="UP000067461"/>
    </source>
</evidence>
<reference evidence="4 5" key="1">
    <citation type="journal article" date="2014" name="Nat. Commun.">
        <title>Physiological and genomic features of highly alkaliphilic hydrogen-utilizing Betaproteobacteria from a continental serpentinizing site.</title>
        <authorList>
            <person name="Suzuki S."/>
            <person name="Kuenen J.G."/>
            <person name="Schipper K."/>
            <person name="van der Velde S."/>
            <person name="Ishii S."/>
            <person name="Wu A."/>
            <person name="Sorokin D.Y."/>
            <person name="Tenney A."/>
            <person name="Meng X.Y."/>
            <person name="Morrill P.L."/>
            <person name="Kamagata Y."/>
            <person name="Muyzer G."/>
            <person name="Nealson K.H."/>
        </authorList>
    </citation>
    <scope>NUCLEOTIDE SEQUENCE [LARGE SCALE GENOMIC DNA]</scope>
    <source>
        <strain evidence="4 5">A1</strain>
    </source>
</reference>
<dbReference type="AlphaFoldDB" id="A0A060NIM0"/>
<dbReference type="GO" id="GO:0043022">
    <property type="term" value="F:ribosome binding"/>
    <property type="evidence" value="ECO:0007669"/>
    <property type="project" value="TreeGrafter"/>
</dbReference>
<dbReference type="NCBIfam" id="NF006718">
    <property type="entry name" value="PRK09256.1"/>
    <property type="match status" value="1"/>
</dbReference>
<evidence type="ECO:0000256" key="1">
    <source>
        <dbReference type="ARBA" id="ARBA00010835"/>
    </source>
</evidence>
<dbReference type="EMBL" id="AP014568">
    <property type="protein sequence ID" value="BAO80780.1"/>
    <property type="molecule type" value="Genomic_DNA"/>
</dbReference>
<evidence type="ECO:0000256" key="2">
    <source>
        <dbReference type="SAM" id="MobiDB-lite"/>
    </source>
</evidence>